<feature type="compositionally biased region" description="Basic residues" evidence="1">
    <location>
        <begin position="263"/>
        <end position="273"/>
    </location>
</feature>
<proteinExistence type="predicted"/>
<dbReference type="KEGG" id="sind:105168501"/>
<feature type="region of interest" description="Disordered" evidence="1">
    <location>
        <begin position="244"/>
        <end position="273"/>
    </location>
</feature>
<evidence type="ECO:0000313" key="5">
    <source>
        <dbReference type="RefSeq" id="XP_011086907.2"/>
    </source>
</evidence>
<dbReference type="Proteomes" id="UP000504604">
    <property type="component" value="Linkage group LG8"/>
</dbReference>
<dbReference type="InterPro" id="IPR032816">
    <property type="entry name" value="VTT_dom"/>
</dbReference>
<dbReference type="Pfam" id="PF09335">
    <property type="entry name" value="VTT_dom"/>
    <property type="match status" value="1"/>
</dbReference>
<name>A0A6I9TTF6_SESIN</name>
<feature type="transmembrane region" description="Helical" evidence="2">
    <location>
        <begin position="84"/>
        <end position="109"/>
    </location>
</feature>
<evidence type="ECO:0000256" key="1">
    <source>
        <dbReference type="SAM" id="MobiDB-lite"/>
    </source>
</evidence>
<reference evidence="5" key="1">
    <citation type="submission" date="2025-08" db="UniProtKB">
        <authorList>
            <consortium name="RefSeq"/>
        </authorList>
    </citation>
    <scope>IDENTIFICATION</scope>
</reference>
<keyword evidence="2" id="KW-1133">Transmembrane helix</keyword>
<evidence type="ECO:0000256" key="2">
    <source>
        <dbReference type="SAM" id="Phobius"/>
    </source>
</evidence>
<dbReference type="PANTHER" id="PTHR47699">
    <property type="entry name" value="SNARE ASSOCIATED GOLGI PROTEIN FAMILY"/>
    <property type="match status" value="1"/>
</dbReference>
<protein>
    <submittedName>
        <fullName evidence="5">Uncharacterized protein LOC105168501</fullName>
    </submittedName>
</protein>
<dbReference type="AlphaFoldDB" id="A0A6I9TTF6"/>
<keyword evidence="2" id="KW-0472">Membrane</keyword>
<organism evidence="4 5">
    <name type="scientific">Sesamum indicum</name>
    <name type="common">Oriental sesame</name>
    <name type="synonym">Sesamum orientale</name>
    <dbReference type="NCBI Taxonomy" id="4182"/>
    <lineage>
        <taxon>Eukaryota</taxon>
        <taxon>Viridiplantae</taxon>
        <taxon>Streptophyta</taxon>
        <taxon>Embryophyta</taxon>
        <taxon>Tracheophyta</taxon>
        <taxon>Spermatophyta</taxon>
        <taxon>Magnoliopsida</taxon>
        <taxon>eudicotyledons</taxon>
        <taxon>Gunneridae</taxon>
        <taxon>Pentapetalae</taxon>
        <taxon>asterids</taxon>
        <taxon>lamiids</taxon>
        <taxon>Lamiales</taxon>
        <taxon>Pedaliaceae</taxon>
        <taxon>Sesamum</taxon>
    </lineage>
</organism>
<accession>A0A6I9TTF6</accession>
<feature type="transmembrane region" description="Helical" evidence="2">
    <location>
        <begin position="52"/>
        <end position="77"/>
    </location>
</feature>
<dbReference type="RefSeq" id="XP_011086907.2">
    <property type="nucleotide sequence ID" value="XM_011088605.2"/>
</dbReference>
<keyword evidence="4" id="KW-1185">Reference proteome</keyword>
<gene>
    <name evidence="5" type="primary">LOC105168501</name>
</gene>
<dbReference type="GeneID" id="105168501"/>
<dbReference type="GO" id="GO:0016020">
    <property type="term" value="C:membrane"/>
    <property type="evidence" value="ECO:0007669"/>
    <property type="project" value="TreeGrafter"/>
</dbReference>
<evidence type="ECO:0000259" key="3">
    <source>
        <dbReference type="Pfam" id="PF09335"/>
    </source>
</evidence>
<sequence length="273" mass="29491">MGMAGSRWAAAVAVVALAGAVIMRNQLGKQLGWDNGKNSDVMQWLRGMSDRLGFWAIPAYVAVHTVTLALCLPYAVFFEAGASLLFGFLPALLCVFSAKVLGASLSFWIGRLVFRSSGSAAQWVKKNKYFHLLSRGVERDGWKFVLLARFSPVPSYVINYALAATNVGFLVDFLLPTVIGCLPMILQNTSIGSLASAAVASASGSQRSQVWSYVFPLLGISSSILISLRIKKYSTDIAFSDDSSNGLINEPVDAKQPTQKLSSGKRNKGRKKN</sequence>
<dbReference type="PANTHER" id="PTHR47699:SF1">
    <property type="entry name" value="SNARE ASSOCIATED GOLGI PROTEIN FAMILY"/>
    <property type="match status" value="1"/>
</dbReference>
<feature type="domain" description="VTT" evidence="3">
    <location>
        <begin position="73"/>
        <end position="193"/>
    </location>
</feature>
<dbReference type="InParanoid" id="A0A6I9TTF6"/>
<keyword evidence="2" id="KW-0812">Transmembrane</keyword>
<dbReference type="FunCoup" id="A0A6I9TTF6">
    <property type="interactions" value="1093"/>
</dbReference>
<feature type="transmembrane region" description="Helical" evidence="2">
    <location>
        <begin position="157"/>
        <end position="178"/>
    </location>
</feature>
<dbReference type="OrthoDB" id="166803at2759"/>
<evidence type="ECO:0000313" key="4">
    <source>
        <dbReference type="Proteomes" id="UP000504604"/>
    </source>
</evidence>
<feature type="transmembrane region" description="Helical" evidence="2">
    <location>
        <begin position="210"/>
        <end position="228"/>
    </location>
</feature>